<comment type="caution">
    <text evidence="1">The sequence shown here is derived from an EMBL/GenBank/DDBJ whole genome shotgun (WGS) entry which is preliminary data.</text>
</comment>
<name>A0A644TJL3_9ZZZZ</name>
<sequence length="187" mass="21453">MKKFMLVFLCLGMMFSVAFASEQKQEAADKWEISMMPKETAKETERNKWSLILENNLGIYAYDNTSVRFVRDKQGKKNLNQVEADIKTVFVNKDTLKQIDAKYTKQLKKGDTASYCLIHMIFNTADKTYKATSMQVFSKKGRELESKTTNAKFVPIPEKSFAEAMLEVVNQYVADNKADMLLNINAK</sequence>
<accession>A0A644TJL3</accession>
<gene>
    <name evidence="1" type="ORF">SDC9_12783</name>
</gene>
<dbReference type="EMBL" id="VSSQ01000035">
    <property type="protein sequence ID" value="MPL67093.1"/>
    <property type="molecule type" value="Genomic_DNA"/>
</dbReference>
<organism evidence="1">
    <name type="scientific">bioreactor metagenome</name>
    <dbReference type="NCBI Taxonomy" id="1076179"/>
    <lineage>
        <taxon>unclassified sequences</taxon>
        <taxon>metagenomes</taxon>
        <taxon>ecological metagenomes</taxon>
    </lineage>
</organism>
<evidence type="ECO:0000313" key="1">
    <source>
        <dbReference type="EMBL" id="MPL67093.1"/>
    </source>
</evidence>
<dbReference type="AlphaFoldDB" id="A0A644TJL3"/>
<protein>
    <submittedName>
        <fullName evidence="1">Uncharacterized protein</fullName>
    </submittedName>
</protein>
<reference evidence="1" key="1">
    <citation type="submission" date="2019-08" db="EMBL/GenBank/DDBJ databases">
        <authorList>
            <person name="Kucharzyk K."/>
            <person name="Murdoch R.W."/>
            <person name="Higgins S."/>
            <person name="Loffler F."/>
        </authorList>
    </citation>
    <scope>NUCLEOTIDE SEQUENCE</scope>
</reference>
<proteinExistence type="predicted"/>